<dbReference type="SUPFAM" id="SSF81301">
    <property type="entry name" value="Nucleotidyltransferase"/>
    <property type="match status" value="1"/>
</dbReference>
<evidence type="ECO:0000313" key="3">
    <source>
        <dbReference type="Proteomes" id="UP000571701"/>
    </source>
</evidence>
<proteinExistence type="predicted"/>
<dbReference type="PANTHER" id="PTHR47320">
    <property type="entry name" value="BIFUNCTIONAL URIDYLYLTRANSFERASE/URIDYLYL-REMOVING ENZYME"/>
    <property type="match status" value="1"/>
</dbReference>
<dbReference type="GO" id="GO:0016787">
    <property type="term" value="F:hydrolase activity"/>
    <property type="evidence" value="ECO:0007669"/>
    <property type="project" value="UniProtKB-KW"/>
</dbReference>
<comment type="caution">
    <text evidence="2">The sequence shown here is derived from an EMBL/GenBank/DDBJ whole genome shotgun (WGS) entry which is preliminary data.</text>
</comment>
<dbReference type="PANTHER" id="PTHR47320:SF1">
    <property type="entry name" value="BIFUNCTIONAL URIDYLYLTRANSFERASE_URIDYLYL-REMOVING ENZYME"/>
    <property type="match status" value="1"/>
</dbReference>
<keyword evidence="3" id="KW-1185">Reference proteome</keyword>
<dbReference type="InterPro" id="IPR043519">
    <property type="entry name" value="NT_sf"/>
</dbReference>
<feature type="non-terminal residue" evidence="2">
    <location>
        <position position="111"/>
    </location>
</feature>
<gene>
    <name evidence="2" type="ORF">H2O73_20445</name>
</gene>
<feature type="non-terminal residue" evidence="2">
    <location>
        <position position="1"/>
    </location>
</feature>
<dbReference type="Gene3D" id="3.30.460.10">
    <property type="entry name" value="Beta Polymerase, domain 2"/>
    <property type="match status" value="1"/>
</dbReference>
<dbReference type="CDD" id="cd05401">
    <property type="entry name" value="NT_GlnE_GlnD_like"/>
    <property type="match status" value="1"/>
</dbReference>
<organism evidence="2 3">
    <name type="scientific">Vibrio marinisediminis</name>
    <dbReference type="NCBI Taxonomy" id="2758441"/>
    <lineage>
        <taxon>Bacteria</taxon>
        <taxon>Pseudomonadati</taxon>
        <taxon>Pseudomonadota</taxon>
        <taxon>Gammaproteobacteria</taxon>
        <taxon>Vibrionales</taxon>
        <taxon>Vibrionaceae</taxon>
        <taxon>Vibrio</taxon>
    </lineage>
</organism>
<dbReference type="GO" id="GO:0008773">
    <property type="term" value="F:[protein-PII] uridylyltransferase activity"/>
    <property type="evidence" value="ECO:0007669"/>
    <property type="project" value="InterPro"/>
</dbReference>
<evidence type="ECO:0000313" key="2">
    <source>
        <dbReference type="EMBL" id="MBA5764721.1"/>
    </source>
</evidence>
<protein>
    <submittedName>
        <fullName evidence="2">[protein-PII] uridylyltransferase</fullName>
    </submittedName>
</protein>
<dbReference type="Proteomes" id="UP000571701">
    <property type="component" value="Unassembled WGS sequence"/>
</dbReference>
<reference evidence="2 3" key="1">
    <citation type="submission" date="2020-07" db="EMBL/GenBank/DDBJ databases">
        <title>Vibrio marinisediminis sp. nov., isolated from marine sediment.</title>
        <authorList>
            <person name="Ji X."/>
        </authorList>
    </citation>
    <scope>NUCLEOTIDE SEQUENCE [LARGE SCALE GENOMIC DNA]</scope>
    <source>
        <strain evidence="2 3">404</strain>
    </source>
</reference>
<dbReference type="InterPro" id="IPR010043">
    <property type="entry name" value="UTase/UR"/>
</dbReference>
<sequence length="111" mass="12411">ETVRAYAYLTDGLVTTALHVAQTHLHPLPTPTDGERLSVLAVGGYGRGEMALHSDVDLLFLTPYKITPWAESVIETTLYMLWDLKLKVGHASRTVRDCLRLARDDYTIRTA</sequence>
<dbReference type="EMBL" id="JACFYF010000093">
    <property type="protein sequence ID" value="MBA5764721.1"/>
    <property type="molecule type" value="Genomic_DNA"/>
</dbReference>
<keyword evidence="1" id="KW-0378">Hydrolase</keyword>
<keyword evidence="2" id="KW-0548">Nucleotidyltransferase</keyword>
<name>A0A7W2IVK0_9VIBR</name>
<keyword evidence="2" id="KW-0808">Transferase</keyword>
<evidence type="ECO:0000256" key="1">
    <source>
        <dbReference type="ARBA" id="ARBA00022801"/>
    </source>
</evidence>
<dbReference type="AlphaFoldDB" id="A0A7W2IVK0"/>
<accession>A0A7W2IVK0</accession>